<evidence type="ECO:0000313" key="3">
    <source>
        <dbReference type="Proteomes" id="UP001274830"/>
    </source>
</evidence>
<feature type="compositionally biased region" description="Polar residues" evidence="1">
    <location>
        <begin position="31"/>
        <end position="50"/>
    </location>
</feature>
<evidence type="ECO:0000256" key="1">
    <source>
        <dbReference type="SAM" id="MobiDB-lite"/>
    </source>
</evidence>
<comment type="caution">
    <text evidence="2">The sequence shown here is derived from an EMBL/GenBank/DDBJ whole genome shotgun (WGS) entry which is preliminary data.</text>
</comment>
<sequence>MTTYDDDQKGDKTAVTTTDPDSSADLLAHASESTVIRPSSRIGTPQSPANASEVDTETRPAVDDNDNVPTEELDAVAEERTNESTASDGAGESKQSDAVIWMLAGLHGLQFGGAGQKYE</sequence>
<evidence type="ECO:0000313" key="2">
    <source>
        <dbReference type="EMBL" id="KAK3672754.1"/>
    </source>
</evidence>
<protein>
    <submittedName>
        <fullName evidence="2">Uncharacterized protein</fullName>
    </submittedName>
</protein>
<dbReference type="EMBL" id="JAUTXT010000030">
    <property type="protein sequence ID" value="KAK3672754.1"/>
    <property type="molecule type" value="Genomic_DNA"/>
</dbReference>
<feature type="region of interest" description="Disordered" evidence="1">
    <location>
        <begin position="1"/>
        <end position="94"/>
    </location>
</feature>
<organism evidence="2 3">
    <name type="scientific">Recurvomyces mirabilis</name>
    <dbReference type="NCBI Taxonomy" id="574656"/>
    <lineage>
        <taxon>Eukaryota</taxon>
        <taxon>Fungi</taxon>
        <taxon>Dikarya</taxon>
        <taxon>Ascomycota</taxon>
        <taxon>Pezizomycotina</taxon>
        <taxon>Dothideomycetes</taxon>
        <taxon>Dothideomycetidae</taxon>
        <taxon>Mycosphaerellales</taxon>
        <taxon>Teratosphaeriaceae</taxon>
        <taxon>Recurvomyces</taxon>
    </lineage>
</organism>
<proteinExistence type="predicted"/>
<accession>A0AAE0WG62</accession>
<reference evidence="2" key="1">
    <citation type="submission" date="2023-07" db="EMBL/GenBank/DDBJ databases">
        <title>Black Yeasts Isolated from many extreme environments.</title>
        <authorList>
            <person name="Coleine C."/>
            <person name="Stajich J.E."/>
            <person name="Selbmann L."/>
        </authorList>
    </citation>
    <scope>NUCLEOTIDE SEQUENCE</scope>
    <source>
        <strain evidence="2">CCFEE 5485</strain>
    </source>
</reference>
<dbReference type="AlphaFoldDB" id="A0AAE0WG62"/>
<feature type="compositionally biased region" description="Basic and acidic residues" evidence="1">
    <location>
        <begin position="1"/>
        <end position="12"/>
    </location>
</feature>
<name>A0AAE0WG62_9PEZI</name>
<keyword evidence="3" id="KW-1185">Reference proteome</keyword>
<dbReference type="Proteomes" id="UP001274830">
    <property type="component" value="Unassembled WGS sequence"/>
</dbReference>
<feature type="compositionally biased region" description="Acidic residues" evidence="1">
    <location>
        <begin position="63"/>
        <end position="76"/>
    </location>
</feature>
<gene>
    <name evidence="2" type="ORF">LTR78_007340</name>
</gene>